<keyword evidence="2" id="KW-1185">Reference proteome</keyword>
<name>A0A1I6LXY0_9EURY</name>
<dbReference type="RefSeq" id="WP_089817868.1">
    <property type="nucleotide sequence ID" value="NZ_FOZK01000003.1"/>
</dbReference>
<dbReference type="Proteomes" id="UP000199062">
    <property type="component" value="Unassembled WGS sequence"/>
</dbReference>
<organism evidence="1 2">
    <name type="scientific">Halomicrobium zhouii</name>
    <dbReference type="NCBI Taxonomy" id="767519"/>
    <lineage>
        <taxon>Archaea</taxon>
        <taxon>Methanobacteriati</taxon>
        <taxon>Methanobacteriota</taxon>
        <taxon>Stenosarchaea group</taxon>
        <taxon>Halobacteria</taxon>
        <taxon>Halobacteriales</taxon>
        <taxon>Haloarculaceae</taxon>
        <taxon>Halomicrobium</taxon>
    </lineage>
</organism>
<reference evidence="1 2" key="1">
    <citation type="submission" date="2016-10" db="EMBL/GenBank/DDBJ databases">
        <authorList>
            <person name="de Groot N.N."/>
        </authorList>
    </citation>
    <scope>NUCLEOTIDE SEQUENCE [LARGE SCALE GENOMIC DNA]</scope>
    <source>
        <strain evidence="1 2">CGMCC 1.10457</strain>
    </source>
</reference>
<evidence type="ECO:0000313" key="2">
    <source>
        <dbReference type="Proteomes" id="UP000199062"/>
    </source>
</evidence>
<evidence type="ECO:0000313" key="1">
    <source>
        <dbReference type="EMBL" id="SFS08297.1"/>
    </source>
</evidence>
<dbReference type="OrthoDB" id="194131at2157"/>
<gene>
    <name evidence="1" type="ORF">SAMN05216559_3397</name>
</gene>
<proteinExistence type="predicted"/>
<protein>
    <submittedName>
        <fullName evidence="1">Uncharacterized protein</fullName>
    </submittedName>
</protein>
<dbReference type="STRING" id="767519.SAMN05216559_3397"/>
<dbReference type="AlphaFoldDB" id="A0A1I6LXY0"/>
<accession>A0A1I6LXY0</accession>
<dbReference type="EMBL" id="FOZK01000003">
    <property type="protein sequence ID" value="SFS08297.1"/>
    <property type="molecule type" value="Genomic_DNA"/>
</dbReference>
<sequence>MLTLDLDDFTFELKDGAIKHVGPSNRTATAKLYDVEGVDVREYGDKRVKIGFTDEDGSEIEVALFPEQAREIARGVEMLEEDSPVFE</sequence>